<reference evidence="2 3" key="1">
    <citation type="submission" date="2011-01" db="EMBL/GenBank/DDBJ databases">
        <authorList>
            <person name="Muzny D."/>
            <person name="Qin X."/>
            <person name="Deng J."/>
            <person name="Jiang H."/>
            <person name="Liu Y."/>
            <person name="Qu J."/>
            <person name="Song X.-Z."/>
            <person name="Zhang L."/>
            <person name="Thornton R."/>
            <person name="Coyle M."/>
            <person name="Francisco L."/>
            <person name="Jackson L."/>
            <person name="Javaid M."/>
            <person name="Korchina V."/>
            <person name="Kovar C."/>
            <person name="Mata R."/>
            <person name="Mathew T."/>
            <person name="Ngo R."/>
            <person name="Nguyen L."/>
            <person name="Nguyen N."/>
            <person name="Okwuonu G."/>
            <person name="Ongeri F."/>
            <person name="Pham C."/>
            <person name="Simmons D."/>
            <person name="Wilczek-Boney K."/>
            <person name="Hale W."/>
            <person name="Jakkamsetti A."/>
            <person name="Pham P."/>
            <person name="Ruth R."/>
            <person name="San Lucas F."/>
            <person name="Warren J."/>
            <person name="Zhang J."/>
            <person name="Zhao Z."/>
            <person name="Zhou C."/>
            <person name="Zhu D."/>
            <person name="Lee S."/>
            <person name="Bess C."/>
            <person name="Blankenburg K."/>
            <person name="Forbes L."/>
            <person name="Fu Q."/>
            <person name="Gubbala S."/>
            <person name="Hirani K."/>
            <person name="Jayaseelan J.C."/>
            <person name="Lara F."/>
            <person name="Munidasa M."/>
            <person name="Palculict T."/>
            <person name="Patil S."/>
            <person name="Pu L.-L."/>
            <person name="Saada N."/>
            <person name="Tang L."/>
            <person name="Weissenberger G."/>
            <person name="Zhu Y."/>
            <person name="Hemphill L."/>
            <person name="Shang Y."/>
            <person name="Youmans B."/>
            <person name="Ayvaz T."/>
            <person name="Ross M."/>
            <person name="Santibanez J."/>
            <person name="Aqrawi P."/>
            <person name="Gross S."/>
            <person name="Joshi V."/>
            <person name="Fowler G."/>
            <person name="Nazareth L."/>
            <person name="Reid J."/>
            <person name="Worley K."/>
            <person name="Petrosino J."/>
            <person name="Highlander S."/>
            <person name="Gibbs R."/>
        </authorList>
    </citation>
    <scope>NUCLEOTIDE SEQUENCE [LARGE SCALE GENOMIC DNA]</scope>
    <source>
        <strain evidence="2 3">SK353</strain>
    </source>
</reference>
<protein>
    <submittedName>
        <fullName evidence="2">Hydrolase, alpha/beta domain protein</fullName>
    </submittedName>
</protein>
<dbReference type="Pfam" id="PF00561">
    <property type="entry name" value="Abhydrolase_1"/>
    <property type="match status" value="1"/>
</dbReference>
<dbReference type="GO" id="GO:0016787">
    <property type="term" value="F:hydrolase activity"/>
    <property type="evidence" value="ECO:0007669"/>
    <property type="project" value="UniProtKB-KW"/>
</dbReference>
<keyword evidence="2" id="KW-0378">Hydrolase</keyword>
<dbReference type="Gene3D" id="3.40.50.1820">
    <property type="entry name" value="alpha/beta hydrolase"/>
    <property type="match status" value="1"/>
</dbReference>
<evidence type="ECO:0000259" key="1">
    <source>
        <dbReference type="Pfam" id="PF00561"/>
    </source>
</evidence>
<proteinExistence type="predicted"/>
<dbReference type="InterPro" id="IPR000073">
    <property type="entry name" value="AB_hydrolase_1"/>
</dbReference>
<dbReference type="SUPFAM" id="SSF53474">
    <property type="entry name" value="alpha/beta-Hydrolases"/>
    <property type="match status" value="1"/>
</dbReference>
<dbReference type="EMBL" id="AEWY01000004">
    <property type="protein sequence ID" value="EGC22818.1"/>
    <property type="molecule type" value="Genomic_DNA"/>
</dbReference>
<dbReference type="HOGENOM" id="CLU_067813_0_0_9"/>
<dbReference type="PANTHER" id="PTHR46438">
    <property type="entry name" value="ALPHA/BETA-HYDROLASES SUPERFAMILY PROTEIN"/>
    <property type="match status" value="1"/>
</dbReference>
<feature type="domain" description="AB hydrolase-1" evidence="1">
    <location>
        <begin position="48"/>
        <end position="162"/>
    </location>
</feature>
<comment type="caution">
    <text evidence="2">The sequence shown here is derived from an EMBL/GenBank/DDBJ whole genome shotgun (WGS) entry which is preliminary data.</text>
</comment>
<sequence>MTKMYENPYQYLSGNIGDKKLIRAGFEEKLYDTGQVKLNYVVGPNNGPNLLLIPAQMGTWESYGKVLIPLSQQFKVYAIDIRGHGKSSWTPGDYSWSTIGQDMCSFIDNVVQGKVIISGNSSGGIIALWCAANLDSEVAGIVIEDAPVFSAEMPRFKERDRFVYNGLKHVVEKLGDLDNRDLADYFSGQEMPVSENRVKKMPDWMIRLLSKRIKKFQTNHPNQPLEVGFPSALKQLLKSLSMFDPDFARAFVDGRFYKGIDHTEALKASTCPILCLHANWKRYEKYGLVGALDDQDVQHIMELAPQTTYKKIPANHVIHAFKPRCYIQALLEFKDIIQNR</sequence>
<gene>
    <name evidence="2" type="ORF">HMPREF9388_0915</name>
</gene>
<dbReference type="PANTHER" id="PTHR46438:SF2">
    <property type="entry name" value="ALPHA_BETA-HYDROLASES SUPERFAMILY PROTEIN"/>
    <property type="match status" value="1"/>
</dbReference>
<organism evidence="2 3">
    <name type="scientific">Streptococcus sanguinis SK353</name>
    <dbReference type="NCBI Taxonomy" id="888815"/>
    <lineage>
        <taxon>Bacteria</taxon>
        <taxon>Bacillati</taxon>
        <taxon>Bacillota</taxon>
        <taxon>Bacilli</taxon>
        <taxon>Lactobacillales</taxon>
        <taxon>Streptococcaceae</taxon>
        <taxon>Streptococcus</taxon>
    </lineage>
</organism>
<evidence type="ECO:0000313" key="2">
    <source>
        <dbReference type="EMBL" id="EGC22818.1"/>
    </source>
</evidence>
<evidence type="ECO:0000313" key="3">
    <source>
        <dbReference type="Proteomes" id="UP000004185"/>
    </source>
</evidence>
<dbReference type="PATRIC" id="fig|888815.3.peg.897"/>
<name>F0FDY3_STRSA</name>
<dbReference type="AlphaFoldDB" id="F0FDY3"/>
<dbReference type="Proteomes" id="UP000004185">
    <property type="component" value="Unassembled WGS sequence"/>
</dbReference>
<accession>F0FDY3</accession>
<dbReference type="InterPro" id="IPR029058">
    <property type="entry name" value="AB_hydrolase_fold"/>
</dbReference>